<dbReference type="GO" id="GO:0000127">
    <property type="term" value="C:transcription factor TFIIIC complex"/>
    <property type="evidence" value="ECO:0007669"/>
    <property type="project" value="TreeGrafter"/>
</dbReference>
<dbReference type="InterPro" id="IPR052416">
    <property type="entry name" value="GTF3C_component"/>
</dbReference>
<keyword evidence="4" id="KW-0863">Zinc-finger</keyword>
<evidence type="ECO:0000256" key="1">
    <source>
        <dbReference type="ARBA" id="ARBA00004123"/>
    </source>
</evidence>
<dbReference type="OrthoDB" id="4703at2759"/>
<keyword evidence="3" id="KW-0539">Nucleus</keyword>
<comment type="caution">
    <text evidence="7">The sequence shown here is derived from an EMBL/GenBank/DDBJ whole genome shotgun (WGS) entry which is preliminary data.</text>
</comment>
<dbReference type="InterPro" id="IPR036322">
    <property type="entry name" value="WD40_repeat_dom_sf"/>
</dbReference>
<dbReference type="InterPro" id="IPR015943">
    <property type="entry name" value="WD40/YVTN_repeat-like_dom_sf"/>
</dbReference>
<evidence type="ECO:0000313" key="7">
    <source>
        <dbReference type="EMBL" id="KAG5183694.1"/>
    </source>
</evidence>
<feature type="compositionally biased region" description="Acidic residues" evidence="5">
    <location>
        <begin position="7"/>
        <end position="20"/>
    </location>
</feature>
<evidence type="ECO:0000256" key="4">
    <source>
        <dbReference type="PROSITE-ProRule" id="PRU00042"/>
    </source>
</evidence>
<keyword evidence="4" id="KW-0862">Zinc</keyword>
<proteinExistence type="predicted"/>
<name>A0A835Z5Q2_9STRA</name>
<evidence type="ECO:0000313" key="8">
    <source>
        <dbReference type="Proteomes" id="UP000664859"/>
    </source>
</evidence>
<reference evidence="7" key="1">
    <citation type="submission" date="2021-02" db="EMBL/GenBank/DDBJ databases">
        <title>First Annotated Genome of the Yellow-green Alga Tribonema minus.</title>
        <authorList>
            <person name="Mahan K.M."/>
        </authorList>
    </citation>
    <scope>NUCLEOTIDE SEQUENCE</scope>
    <source>
        <strain evidence="7">UTEX B ZZ1240</strain>
    </source>
</reference>
<dbReference type="GO" id="GO:0005634">
    <property type="term" value="C:nucleus"/>
    <property type="evidence" value="ECO:0007669"/>
    <property type="project" value="UniProtKB-SubCell"/>
</dbReference>
<protein>
    <recommendedName>
        <fullName evidence="6">C2H2-type domain-containing protein</fullName>
    </recommendedName>
</protein>
<dbReference type="EMBL" id="JAFCMP010000190">
    <property type="protein sequence ID" value="KAG5183694.1"/>
    <property type="molecule type" value="Genomic_DNA"/>
</dbReference>
<dbReference type="GO" id="GO:0008270">
    <property type="term" value="F:zinc ion binding"/>
    <property type="evidence" value="ECO:0007669"/>
    <property type="project" value="UniProtKB-KW"/>
</dbReference>
<sequence>MATAPGSEEDEKDDEGEDENYAGSDASGSDADESDASDASAKGRGKGQAKAKGKAKGVRGKGKKPKEDFSWVCPTCGKKFTTKPGMRYHVKKANPTSMHKKKPNPSNTTILSQVEPLPSVSWRTGALFPAALLPWQGPSYSVTDLDTWASKQTPPVQLPSRPLHMSVVHHSPAAGSSTKSDATAAAAAATSTSMTLDAFTGAVHFSGGSPELYFNAGGAVWDMDICAGVDDTSYVAIAIDGPMQADDPRPYNDQGLPGTLVGISSPAPSLLQVWAMQLPQALPLPAAEAATEDGGAVAAPPPVQPAAKATLAYAIAHGGGRGMNVAWAPDPGAYDAAASNGAVAEAAGPCSPQATLGLLAAAFADGLLRIYLCPAVSAVESRSSNNGAGGSSSARRVLEMAPLFTAALPDVLVTCVAWCPYDPTLLLTGLSDGSCSTWHLPPAPPSEPGTTAALEPWLRFVNVAKGPEAGPGSNTMLAVSWSPFERHLFASMGFNEQLCVWDEREPHAPRQMLAPSKARCGTAIAWDPSSGSILFTQMDAPYLHHITMNQGQLHQLWRPMSHPPGAPQHASWSVSTALLPYRRGWWAVAAATPDAEVGLAAYGTAPGHVRPALVCPYNKGYCMRPTVAPVRFTFEAAAAGTAEAAAAAMGEAAATQASPRITCHVSDAITNPAAPLEPHFAARPPLQALVHCVKLWCARTAQQRPPSSAGGEDASEGDDESIAQWPPPPPLPPTWLLCGGAAGLVRCACVNAAIEGALVPGY</sequence>
<evidence type="ECO:0000256" key="5">
    <source>
        <dbReference type="SAM" id="MobiDB-lite"/>
    </source>
</evidence>
<gene>
    <name evidence="7" type="ORF">JKP88DRAFT_348557</name>
</gene>
<evidence type="ECO:0000259" key="6">
    <source>
        <dbReference type="PROSITE" id="PS50157"/>
    </source>
</evidence>
<feature type="domain" description="C2H2-type" evidence="6">
    <location>
        <begin position="71"/>
        <end position="103"/>
    </location>
</feature>
<dbReference type="PANTHER" id="PTHR15052">
    <property type="entry name" value="RNA POLYMERASE III TRANSCRIPTION INITIATION FACTOR COMPLEX SUBUNIT"/>
    <property type="match status" value="1"/>
</dbReference>
<keyword evidence="2" id="KW-0804">Transcription</keyword>
<dbReference type="GO" id="GO:0006383">
    <property type="term" value="P:transcription by RNA polymerase III"/>
    <property type="evidence" value="ECO:0007669"/>
    <property type="project" value="TreeGrafter"/>
</dbReference>
<keyword evidence="4" id="KW-0479">Metal-binding</keyword>
<dbReference type="AlphaFoldDB" id="A0A835Z5Q2"/>
<keyword evidence="8" id="KW-1185">Reference proteome</keyword>
<dbReference type="InterPro" id="IPR013087">
    <property type="entry name" value="Znf_C2H2_type"/>
</dbReference>
<organism evidence="7 8">
    <name type="scientific">Tribonema minus</name>
    <dbReference type="NCBI Taxonomy" id="303371"/>
    <lineage>
        <taxon>Eukaryota</taxon>
        <taxon>Sar</taxon>
        <taxon>Stramenopiles</taxon>
        <taxon>Ochrophyta</taxon>
        <taxon>PX clade</taxon>
        <taxon>Xanthophyceae</taxon>
        <taxon>Tribonematales</taxon>
        <taxon>Tribonemataceae</taxon>
        <taxon>Tribonema</taxon>
    </lineage>
</organism>
<dbReference type="Proteomes" id="UP000664859">
    <property type="component" value="Unassembled WGS sequence"/>
</dbReference>
<feature type="region of interest" description="Disordered" evidence="5">
    <location>
        <begin position="703"/>
        <end position="728"/>
    </location>
</feature>
<evidence type="ECO:0000256" key="3">
    <source>
        <dbReference type="ARBA" id="ARBA00023242"/>
    </source>
</evidence>
<evidence type="ECO:0000256" key="2">
    <source>
        <dbReference type="ARBA" id="ARBA00023163"/>
    </source>
</evidence>
<comment type="subcellular location">
    <subcellularLocation>
        <location evidence="1">Nucleus</location>
    </subcellularLocation>
</comment>
<dbReference type="Gene3D" id="2.130.10.10">
    <property type="entry name" value="YVTN repeat-like/Quinoprotein amine dehydrogenase"/>
    <property type="match status" value="1"/>
</dbReference>
<feature type="compositionally biased region" description="Basic residues" evidence="5">
    <location>
        <begin position="43"/>
        <end position="64"/>
    </location>
</feature>
<feature type="region of interest" description="Disordered" evidence="5">
    <location>
        <begin position="1"/>
        <end position="68"/>
    </location>
</feature>
<accession>A0A835Z5Q2</accession>
<dbReference type="PANTHER" id="PTHR15052:SF2">
    <property type="entry name" value="GENERAL TRANSCRIPTION FACTOR 3C POLYPEPTIDE 2"/>
    <property type="match status" value="1"/>
</dbReference>
<dbReference type="PROSITE" id="PS50157">
    <property type="entry name" value="ZINC_FINGER_C2H2_2"/>
    <property type="match status" value="1"/>
</dbReference>
<dbReference type="SUPFAM" id="SSF50978">
    <property type="entry name" value="WD40 repeat-like"/>
    <property type="match status" value="1"/>
</dbReference>